<dbReference type="PANTHER" id="PTHR33167:SF4">
    <property type="entry name" value="TRANSCRIPTION FACTOR, PUTATIVE (DUF863)-RELATED"/>
    <property type="match status" value="1"/>
</dbReference>
<proteinExistence type="predicted"/>
<comment type="caution">
    <text evidence="2">The sequence shown here is derived from an EMBL/GenBank/DDBJ whole genome shotgun (WGS) entry which is preliminary data.</text>
</comment>
<protein>
    <submittedName>
        <fullName evidence="2">Uncharacterized protein</fullName>
    </submittedName>
</protein>
<organism evidence="2 3">
    <name type="scientific">Vanilla planifolia</name>
    <name type="common">Vanilla</name>
    <dbReference type="NCBI Taxonomy" id="51239"/>
    <lineage>
        <taxon>Eukaryota</taxon>
        <taxon>Viridiplantae</taxon>
        <taxon>Streptophyta</taxon>
        <taxon>Embryophyta</taxon>
        <taxon>Tracheophyta</taxon>
        <taxon>Spermatophyta</taxon>
        <taxon>Magnoliopsida</taxon>
        <taxon>Liliopsida</taxon>
        <taxon>Asparagales</taxon>
        <taxon>Orchidaceae</taxon>
        <taxon>Vanilloideae</taxon>
        <taxon>Vanilleae</taxon>
        <taxon>Vanilla</taxon>
    </lineage>
</organism>
<dbReference type="PANTHER" id="PTHR33167">
    <property type="entry name" value="TRANSCRIPTION FACTOR, PUTATIVE (DUF863)-RELATED"/>
    <property type="match status" value="1"/>
</dbReference>
<dbReference type="AlphaFoldDB" id="A0A835QPP6"/>
<gene>
    <name evidence="2" type="ORF">HPP92_016944</name>
</gene>
<feature type="compositionally biased region" description="Basic and acidic residues" evidence="1">
    <location>
        <begin position="255"/>
        <end position="284"/>
    </location>
</feature>
<sequence>MRDLNEDISNSWHLYHENKISNGQIYNGCMLNSLNQCSVYDKDILKRKILEHEAIFRKQVHELHRLYKIQKELMQELLQNGSNRCSKWEINSNAWSSRPDIRTQGCTKIWQTSHCLRTCINKRSDIQLPAVYIDCERSEITEKDFDGSSSMTTVPYSRDSKLYPNGEVKLSLVNISSANGWKGTDNLDSGSKNGFSHGLGDLNEPIEGQTSFVQTVSSFPLQIFESERQLKENHKHNVPLRETKSLLESTLSKDKDFGKRASGREESSNIFSNDRKEKDTESIKKSPGCAIGAASLLDINIASSPMALSSPAPLETMSPFDRITNKLSRADESFPAVLGQLKKVRRNTGRSSMQAREGEPLNDDGSLKEVLGSIPEKFLSDKNVHNTEYEVERFCMIDWGEDEGDCRDKDVLHYIATALT</sequence>
<dbReference type="EMBL" id="JADCNM010000008">
    <property type="protein sequence ID" value="KAG0472398.1"/>
    <property type="molecule type" value="Genomic_DNA"/>
</dbReference>
<dbReference type="OrthoDB" id="630817at2759"/>
<feature type="region of interest" description="Disordered" evidence="1">
    <location>
        <begin position="345"/>
        <end position="366"/>
    </location>
</feature>
<feature type="region of interest" description="Disordered" evidence="1">
    <location>
        <begin position="255"/>
        <end position="285"/>
    </location>
</feature>
<accession>A0A835QPP6</accession>
<evidence type="ECO:0000256" key="1">
    <source>
        <dbReference type="SAM" id="MobiDB-lite"/>
    </source>
</evidence>
<evidence type="ECO:0000313" key="2">
    <source>
        <dbReference type="EMBL" id="KAG0472398.1"/>
    </source>
</evidence>
<reference evidence="2 3" key="1">
    <citation type="journal article" date="2020" name="Nat. Food">
        <title>A phased Vanilla planifolia genome enables genetic improvement of flavour and production.</title>
        <authorList>
            <person name="Hasing T."/>
            <person name="Tang H."/>
            <person name="Brym M."/>
            <person name="Khazi F."/>
            <person name="Huang T."/>
            <person name="Chambers A.H."/>
        </authorList>
    </citation>
    <scope>NUCLEOTIDE SEQUENCE [LARGE SCALE GENOMIC DNA]</scope>
    <source>
        <tissue evidence="2">Leaf</tissue>
    </source>
</reference>
<dbReference type="Proteomes" id="UP000639772">
    <property type="component" value="Unassembled WGS sequence"/>
</dbReference>
<evidence type="ECO:0000313" key="3">
    <source>
        <dbReference type="Proteomes" id="UP000639772"/>
    </source>
</evidence>
<name>A0A835QPP6_VANPL</name>